<feature type="transmembrane region" description="Helical" evidence="7">
    <location>
        <begin position="131"/>
        <end position="156"/>
    </location>
</feature>
<dbReference type="PANTHER" id="PTHR30509:SF9">
    <property type="entry name" value="MULTIDRUG RESISTANCE PROTEIN MDTO"/>
    <property type="match status" value="1"/>
</dbReference>
<organism evidence="8 9">
    <name type="scientific">Legionella israelensis</name>
    <dbReference type="NCBI Taxonomy" id="454"/>
    <lineage>
        <taxon>Bacteria</taxon>
        <taxon>Pseudomonadati</taxon>
        <taxon>Pseudomonadota</taxon>
        <taxon>Gammaproteobacteria</taxon>
        <taxon>Legionellales</taxon>
        <taxon>Legionellaceae</taxon>
        <taxon>Legionella</taxon>
    </lineage>
</organism>
<name>A0AAX1EJY6_9GAMM</name>
<evidence type="ECO:0000256" key="3">
    <source>
        <dbReference type="ARBA" id="ARBA00022475"/>
    </source>
</evidence>
<dbReference type="GO" id="GO:0005886">
    <property type="term" value="C:plasma membrane"/>
    <property type="evidence" value="ECO:0007669"/>
    <property type="project" value="UniProtKB-SubCell"/>
</dbReference>
<feature type="transmembrane region" description="Helical" evidence="7">
    <location>
        <begin position="82"/>
        <end position="100"/>
    </location>
</feature>
<keyword evidence="6 7" id="KW-0472">Membrane</keyword>
<keyword evidence="2" id="KW-0813">Transport</keyword>
<evidence type="ECO:0000256" key="6">
    <source>
        <dbReference type="ARBA" id="ARBA00023136"/>
    </source>
</evidence>
<evidence type="ECO:0000256" key="5">
    <source>
        <dbReference type="ARBA" id="ARBA00022989"/>
    </source>
</evidence>
<dbReference type="EMBL" id="CP038254">
    <property type="protein sequence ID" value="QBR85382.1"/>
    <property type="molecule type" value="Genomic_DNA"/>
</dbReference>
<evidence type="ECO:0000256" key="2">
    <source>
        <dbReference type="ARBA" id="ARBA00022448"/>
    </source>
</evidence>
<reference evidence="8 9" key="1">
    <citation type="submission" date="2019-03" db="EMBL/GenBank/DDBJ databases">
        <title>Diverse conjugative elements silence natural transformation in Legionella species.</title>
        <authorList>
            <person name="Durieux I."/>
            <person name="Ginevra C."/>
            <person name="Attaiech L."/>
            <person name="Picq K."/>
            <person name="Juan P.A."/>
            <person name="Jarraud S."/>
            <person name="Charpentier X."/>
        </authorList>
    </citation>
    <scope>NUCLEOTIDE SEQUENCE [LARGE SCALE GENOMIC DNA]</scope>
    <source>
        <strain evidence="8 9">HL-0427-4011</strain>
    </source>
</reference>
<sequence>MPFIPQTAENRAAIRTAIATLTAVLLAFKFHFETPYWSGMTVVITSNLYTGNIIDKALMRIIGTIAGAFLGFIAAGLVVNSFLLYLLTSFLLVAVAVYYYNFSRYAYAWLLGSLTALIIISQLAANPQNVLYVAIWRSVEIALGVFVSSLFALSVFPNPIKKILIKQFDTLLADLDKCLKQLYACLTDSSKDFQTLAESNVQLKKHCRKAVELIGAMPKDPSIKKENIDRYRALLESIYQLARLFQYQISQPIKPYHLPVFLPLKEVFHALENDISSLRFALKKPQSRQQPLQLQASLQQFELQFKKNRSLLTAFLPSIYSLSHFMKEVEQHLMAMKLLLERKEIKEQPSIYINAQKRLRNDPDIIKHSVRAGITIVLALLIWLASSWPGGINGIISSIVISVRKHLYEMKNISSHRFIGCFIGGGIALTSLALVRMNLYDFIVILLFSVWLFSYFSFKYPQYAYIGLQANIALIITLAQGGGPPHTLAPPLERLAGIIMGIIASFAVGNLLWRTDAWTILRRYLNKLFYYMTENLNTVLCSKKEDVRLHDLTNLFWLSRGLIETLSAQKLSAGKEKQLVGLRNRFEHYVIIQATISYVYPSVNIEKARTTAKNYDLPLTVIETGIIDLYRYKKKKTVPALEKQLQQSFAVIQHMPLKENGSDDELRNILAYLNALKQFFLKYI</sequence>
<dbReference type="Proteomes" id="UP000295517">
    <property type="component" value="Chromosome"/>
</dbReference>
<dbReference type="Pfam" id="PF04632">
    <property type="entry name" value="FUSC"/>
    <property type="match status" value="1"/>
</dbReference>
<feature type="transmembrane region" description="Helical" evidence="7">
    <location>
        <begin position="495"/>
        <end position="513"/>
    </location>
</feature>
<dbReference type="AlphaFoldDB" id="A0AAX1EJY6"/>
<feature type="transmembrane region" description="Helical" evidence="7">
    <location>
        <begin position="57"/>
        <end position="76"/>
    </location>
</feature>
<protein>
    <submittedName>
        <fullName evidence="8">FUSC family protein</fullName>
    </submittedName>
</protein>
<evidence type="ECO:0000256" key="7">
    <source>
        <dbReference type="SAM" id="Phobius"/>
    </source>
</evidence>
<feature type="transmembrane region" description="Helical" evidence="7">
    <location>
        <begin position="415"/>
        <end position="433"/>
    </location>
</feature>
<dbReference type="GO" id="GO:0022857">
    <property type="term" value="F:transmembrane transporter activity"/>
    <property type="evidence" value="ECO:0007669"/>
    <property type="project" value="InterPro"/>
</dbReference>
<feature type="transmembrane region" description="Helical" evidence="7">
    <location>
        <begin position="463"/>
        <end position="483"/>
    </location>
</feature>
<comment type="subcellular location">
    <subcellularLocation>
        <location evidence="1">Cell membrane</location>
        <topology evidence="1">Multi-pass membrane protein</topology>
    </subcellularLocation>
</comment>
<evidence type="ECO:0000313" key="8">
    <source>
        <dbReference type="EMBL" id="QBR85382.1"/>
    </source>
</evidence>
<gene>
    <name evidence="8" type="ORF">E3983_09460</name>
</gene>
<evidence type="ECO:0000256" key="4">
    <source>
        <dbReference type="ARBA" id="ARBA00022692"/>
    </source>
</evidence>
<dbReference type="InterPro" id="IPR006726">
    <property type="entry name" value="PHBA_efflux_AaeB/fusaric-R"/>
</dbReference>
<proteinExistence type="predicted"/>
<keyword evidence="5 7" id="KW-1133">Transmembrane helix</keyword>
<dbReference type="PANTHER" id="PTHR30509">
    <property type="entry name" value="P-HYDROXYBENZOIC ACID EFFLUX PUMP SUBUNIT-RELATED"/>
    <property type="match status" value="1"/>
</dbReference>
<keyword evidence="4 7" id="KW-0812">Transmembrane</keyword>
<feature type="transmembrane region" description="Helical" evidence="7">
    <location>
        <begin position="439"/>
        <end position="456"/>
    </location>
</feature>
<keyword evidence="3" id="KW-1003">Cell membrane</keyword>
<feature type="transmembrane region" description="Helical" evidence="7">
    <location>
        <begin position="12"/>
        <end position="28"/>
    </location>
</feature>
<evidence type="ECO:0000313" key="9">
    <source>
        <dbReference type="Proteomes" id="UP000295517"/>
    </source>
</evidence>
<evidence type="ECO:0000256" key="1">
    <source>
        <dbReference type="ARBA" id="ARBA00004651"/>
    </source>
</evidence>
<feature type="transmembrane region" description="Helical" evidence="7">
    <location>
        <begin position="107"/>
        <end position="125"/>
    </location>
</feature>
<accession>A0AAX1EJY6</accession>